<dbReference type="EMBL" id="CP147846">
    <property type="protein sequence ID" value="WXG70364.1"/>
    <property type="molecule type" value="Genomic_DNA"/>
</dbReference>
<evidence type="ECO:0000313" key="1">
    <source>
        <dbReference type="EMBL" id="WXG70364.1"/>
    </source>
</evidence>
<accession>A0ABZ2PMX1</accession>
<dbReference type="Proteomes" id="UP001432000">
    <property type="component" value="Chromosome"/>
</dbReference>
<evidence type="ECO:0000313" key="2">
    <source>
        <dbReference type="Proteomes" id="UP001432000"/>
    </source>
</evidence>
<gene>
    <name evidence="1" type="ORF">WDS16_07610</name>
</gene>
<organism evidence="1 2">
    <name type="scientific">Rhodococcus sovatensis</name>
    <dbReference type="NCBI Taxonomy" id="1805840"/>
    <lineage>
        <taxon>Bacteria</taxon>
        <taxon>Bacillati</taxon>
        <taxon>Actinomycetota</taxon>
        <taxon>Actinomycetes</taxon>
        <taxon>Mycobacteriales</taxon>
        <taxon>Nocardiaceae</taxon>
        <taxon>Rhodococcus</taxon>
    </lineage>
</organism>
<reference evidence="1 2" key="1">
    <citation type="submission" date="2024-03" db="EMBL/GenBank/DDBJ databases">
        <title>Natural products discovery in diverse microorganisms through a two-stage MS feature dereplication strategy.</title>
        <authorList>
            <person name="Zhang R."/>
        </authorList>
    </citation>
    <scope>NUCLEOTIDE SEQUENCE [LARGE SCALE GENOMIC DNA]</scope>
    <source>
        <strain evidence="1 2">18930</strain>
    </source>
</reference>
<dbReference type="RefSeq" id="WP_338891718.1">
    <property type="nucleotide sequence ID" value="NZ_CP147846.1"/>
</dbReference>
<proteinExistence type="predicted"/>
<dbReference type="Pfam" id="PF20062">
    <property type="entry name" value="DUF6461"/>
    <property type="match status" value="1"/>
</dbReference>
<dbReference type="InterPro" id="IPR045592">
    <property type="entry name" value="DUF6461"/>
</dbReference>
<sequence length="191" mass="20536">MTATWEDFTWIVDKYGWVETSVSFTVVRHDDAATVLNALTTDTHGTVVGLEGVNSDVETIGVTQLGDWVLAIAPSTAGLDADLMMPLSVGGEALTYATTVGPNYFAQWVDGTTTAFFDPLLRMGDGFDNPDSPWRDRMRAAGIDPDGEGPLPDGRFHVLEAGLAMIMNHTGVAITPDLLRDAQFEVGDSIE</sequence>
<name>A0ABZ2PMX1_9NOCA</name>
<keyword evidence="2" id="KW-1185">Reference proteome</keyword>
<protein>
    <submittedName>
        <fullName evidence="1">DUF6461 domain-containing protein</fullName>
    </submittedName>
</protein>